<dbReference type="Proteomes" id="UP000631114">
    <property type="component" value="Unassembled WGS sequence"/>
</dbReference>
<evidence type="ECO:0000256" key="1">
    <source>
        <dbReference type="SAM" id="Phobius"/>
    </source>
</evidence>
<gene>
    <name evidence="2" type="ORF">IFM89_005070</name>
</gene>
<keyword evidence="3" id="KW-1185">Reference proteome</keyword>
<comment type="caution">
    <text evidence="2">The sequence shown here is derived from an EMBL/GenBank/DDBJ whole genome shotgun (WGS) entry which is preliminary data.</text>
</comment>
<sequence length="169" mass="18956">MLTYRKASARQNAAEKPPFFLPSWTTIYAINTFIVVWVLVVGFGFGFAGADLGWGTSEDFEFVDPPATVDNISTRALSGHPSPDLSSLLDLAILTYIFGSLVRRKLLRTMVCYLLPMSLHHMHSHQYKHYRLTIVDIDSSLLLHMAPYALGNLRLAEDLMSAQQIITLL</sequence>
<reference evidence="2 3" key="1">
    <citation type="submission" date="2020-10" db="EMBL/GenBank/DDBJ databases">
        <title>The Coptis chinensis genome and diversification of protoberbering-type alkaloids.</title>
        <authorList>
            <person name="Wang B."/>
            <person name="Shu S."/>
            <person name="Song C."/>
            <person name="Liu Y."/>
        </authorList>
    </citation>
    <scope>NUCLEOTIDE SEQUENCE [LARGE SCALE GENOMIC DNA]</scope>
    <source>
        <strain evidence="2">HL-2020</strain>
        <tissue evidence="2">Leaf</tissue>
    </source>
</reference>
<protein>
    <submittedName>
        <fullName evidence="2">Uncharacterized protein</fullName>
    </submittedName>
</protein>
<accession>A0A835HJS0</accession>
<keyword evidence="1" id="KW-1133">Transmembrane helix</keyword>
<organism evidence="2 3">
    <name type="scientific">Coptis chinensis</name>
    <dbReference type="NCBI Taxonomy" id="261450"/>
    <lineage>
        <taxon>Eukaryota</taxon>
        <taxon>Viridiplantae</taxon>
        <taxon>Streptophyta</taxon>
        <taxon>Embryophyta</taxon>
        <taxon>Tracheophyta</taxon>
        <taxon>Spermatophyta</taxon>
        <taxon>Magnoliopsida</taxon>
        <taxon>Ranunculales</taxon>
        <taxon>Ranunculaceae</taxon>
        <taxon>Coptidoideae</taxon>
        <taxon>Coptis</taxon>
    </lineage>
</organism>
<dbReference type="AlphaFoldDB" id="A0A835HJS0"/>
<feature type="transmembrane region" description="Helical" evidence="1">
    <location>
        <begin position="21"/>
        <end position="48"/>
    </location>
</feature>
<dbReference type="EMBL" id="JADFTS010000006">
    <property type="protein sequence ID" value="KAF9600246.1"/>
    <property type="molecule type" value="Genomic_DNA"/>
</dbReference>
<evidence type="ECO:0000313" key="3">
    <source>
        <dbReference type="Proteomes" id="UP000631114"/>
    </source>
</evidence>
<keyword evidence="1" id="KW-0812">Transmembrane</keyword>
<name>A0A835HJS0_9MAGN</name>
<feature type="transmembrane region" description="Helical" evidence="1">
    <location>
        <begin position="85"/>
        <end position="102"/>
    </location>
</feature>
<keyword evidence="1" id="KW-0472">Membrane</keyword>
<proteinExistence type="predicted"/>
<evidence type="ECO:0000313" key="2">
    <source>
        <dbReference type="EMBL" id="KAF9600246.1"/>
    </source>
</evidence>